<dbReference type="InterPro" id="IPR001789">
    <property type="entry name" value="Sig_transdc_resp-reg_receiver"/>
</dbReference>
<keyword evidence="1" id="KW-0597">Phosphoprotein</keyword>
<protein>
    <submittedName>
        <fullName evidence="4">Two-component system response regulator</fullName>
    </submittedName>
</protein>
<evidence type="ECO:0000313" key="5">
    <source>
        <dbReference type="Proteomes" id="UP000252631"/>
    </source>
</evidence>
<feature type="domain" description="Response regulatory" evidence="2">
    <location>
        <begin position="9"/>
        <end position="137"/>
    </location>
</feature>
<dbReference type="PANTHER" id="PTHR44520">
    <property type="entry name" value="RESPONSE REGULATOR RCP1-RELATED"/>
    <property type="match status" value="1"/>
</dbReference>
<dbReference type="Pfam" id="PF00072">
    <property type="entry name" value="Response_reg"/>
    <property type="match status" value="1"/>
</dbReference>
<dbReference type="OrthoDB" id="9793549at2"/>
<dbReference type="RefSeq" id="WP_114358391.1">
    <property type="nucleotide sequence ID" value="NZ_QRDT01000011.1"/>
</dbReference>
<dbReference type="CDD" id="cd17557">
    <property type="entry name" value="REC_Rcp-like"/>
    <property type="match status" value="1"/>
</dbReference>
<dbReference type="Gene3D" id="3.40.50.2300">
    <property type="match status" value="1"/>
</dbReference>
<dbReference type="AlphaFoldDB" id="A0A336JP89"/>
<proteinExistence type="predicted"/>
<dbReference type="InterPro" id="IPR052893">
    <property type="entry name" value="TCS_response_regulator"/>
</dbReference>
<dbReference type="PROSITE" id="PS50110">
    <property type="entry name" value="RESPONSE_REGULATORY"/>
    <property type="match status" value="1"/>
</dbReference>
<dbReference type="EMBL" id="QRDT01000011">
    <property type="protein sequence ID" value="RED33276.1"/>
    <property type="molecule type" value="Genomic_DNA"/>
</dbReference>
<evidence type="ECO:0000259" key="2">
    <source>
        <dbReference type="PROSITE" id="PS50110"/>
    </source>
</evidence>
<accession>A0A336JP89</accession>
<reference evidence="3 6" key="2">
    <citation type="submission" date="2018-07" db="EMBL/GenBank/DDBJ databases">
        <title>Genomic Encyclopedia of Archaeal and Bacterial Type Strains, Phase II (KMG-II): from individual species to whole genera.</title>
        <authorList>
            <person name="Goeker M."/>
        </authorList>
    </citation>
    <scope>NUCLEOTIDE SEQUENCE [LARGE SCALE GENOMIC DNA]</scope>
    <source>
        <strain evidence="3 6">JA575</strain>
    </source>
</reference>
<dbReference type="SUPFAM" id="SSF52172">
    <property type="entry name" value="CheY-like"/>
    <property type="match status" value="1"/>
</dbReference>
<keyword evidence="6" id="KW-1185">Reference proteome</keyword>
<dbReference type="SMART" id="SM00448">
    <property type="entry name" value="REC"/>
    <property type="match status" value="1"/>
</dbReference>
<dbReference type="InterPro" id="IPR011006">
    <property type="entry name" value="CheY-like_superfamily"/>
</dbReference>
<sequence length="154" mass="17594">MHRDTAKRTVLVAEDHDYDKVILTEVFARAAISADLRFVSDGEQVLDYIHRRGRFTEPASAPAPAIILLDLNMPRLDGRKVIRLLRQDEAFRHLPVIALSTSESEKHINEAYSIGFNAYLVKPANVHDYVEAIRALWRFWMEIASLPTPEVVRS</sequence>
<evidence type="ECO:0000313" key="4">
    <source>
        <dbReference type="EMBL" id="SSW91352.1"/>
    </source>
</evidence>
<dbReference type="GO" id="GO:0000160">
    <property type="term" value="P:phosphorelay signal transduction system"/>
    <property type="evidence" value="ECO:0007669"/>
    <property type="project" value="InterPro"/>
</dbReference>
<organism evidence="4 5">
    <name type="scientific">Rhodopseudomonas pentothenatexigens</name>
    <dbReference type="NCBI Taxonomy" id="999699"/>
    <lineage>
        <taxon>Bacteria</taxon>
        <taxon>Pseudomonadati</taxon>
        <taxon>Pseudomonadota</taxon>
        <taxon>Alphaproteobacteria</taxon>
        <taxon>Hyphomicrobiales</taxon>
        <taxon>Nitrobacteraceae</taxon>
        <taxon>Rhodopseudomonas</taxon>
    </lineage>
</organism>
<evidence type="ECO:0000313" key="6">
    <source>
        <dbReference type="Proteomes" id="UP000256343"/>
    </source>
</evidence>
<dbReference type="EMBL" id="UFQQ01000011">
    <property type="protein sequence ID" value="SSW91352.1"/>
    <property type="molecule type" value="Genomic_DNA"/>
</dbReference>
<evidence type="ECO:0000256" key="1">
    <source>
        <dbReference type="PROSITE-ProRule" id="PRU00169"/>
    </source>
</evidence>
<dbReference type="PANTHER" id="PTHR44520:SF1">
    <property type="entry name" value="TWO-COMPONENT SYSTEM REGULATORY PROTEIN"/>
    <property type="match status" value="1"/>
</dbReference>
<gene>
    <name evidence="3" type="ORF">BJ125_111113</name>
    <name evidence="4" type="ORF">SAMN05892882_111113</name>
</gene>
<feature type="modified residue" description="4-aspartylphosphate" evidence="1">
    <location>
        <position position="70"/>
    </location>
</feature>
<name>A0A336JP89_9BRAD</name>
<reference evidence="4 5" key="1">
    <citation type="submission" date="2017-08" db="EMBL/GenBank/DDBJ databases">
        <authorList>
            <person name="de Groot N.N."/>
        </authorList>
    </citation>
    <scope>NUCLEOTIDE SEQUENCE [LARGE SCALE GENOMIC DNA]</scope>
    <source>
        <strain evidence="4 5">JA575</strain>
    </source>
</reference>
<evidence type="ECO:0000313" key="3">
    <source>
        <dbReference type="EMBL" id="RED33276.1"/>
    </source>
</evidence>
<dbReference type="Proteomes" id="UP000256343">
    <property type="component" value="Unassembled WGS sequence"/>
</dbReference>
<dbReference type="Proteomes" id="UP000252631">
    <property type="component" value="Unassembled WGS sequence"/>
</dbReference>